<dbReference type="EnsemblPlants" id="evm.model.03.1012">
    <property type="protein sequence ID" value="cds.evm.model.03.1012"/>
    <property type="gene ID" value="evm.TU.03.1012"/>
</dbReference>
<accession>A0A803P3M2</accession>
<reference evidence="2" key="1">
    <citation type="submission" date="2018-11" db="EMBL/GenBank/DDBJ databases">
        <authorList>
            <person name="Grassa J C."/>
        </authorList>
    </citation>
    <scope>NUCLEOTIDE SEQUENCE [LARGE SCALE GENOMIC DNA]</scope>
</reference>
<feature type="region of interest" description="Disordered" evidence="1">
    <location>
        <begin position="1"/>
        <end position="41"/>
    </location>
</feature>
<protein>
    <submittedName>
        <fullName evidence="2">Uncharacterized protein</fullName>
    </submittedName>
</protein>
<reference evidence="2" key="2">
    <citation type="submission" date="2021-03" db="UniProtKB">
        <authorList>
            <consortium name="EnsemblPlants"/>
        </authorList>
    </citation>
    <scope>IDENTIFICATION</scope>
</reference>
<organism evidence="2 3">
    <name type="scientific">Cannabis sativa</name>
    <name type="common">Hemp</name>
    <name type="synonym">Marijuana</name>
    <dbReference type="NCBI Taxonomy" id="3483"/>
    <lineage>
        <taxon>Eukaryota</taxon>
        <taxon>Viridiplantae</taxon>
        <taxon>Streptophyta</taxon>
        <taxon>Embryophyta</taxon>
        <taxon>Tracheophyta</taxon>
        <taxon>Spermatophyta</taxon>
        <taxon>Magnoliopsida</taxon>
        <taxon>eudicotyledons</taxon>
        <taxon>Gunneridae</taxon>
        <taxon>Pentapetalae</taxon>
        <taxon>rosids</taxon>
        <taxon>fabids</taxon>
        <taxon>Rosales</taxon>
        <taxon>Cannabaceae</taxon>
        <taxon>Cannabis</taxon>
    </lineage>
</organism>
<evidence type="ECO:0000256" key="1">
    <source>
        <dbReference type="SAM" id="MobiDB-lite"/>
    </source>
</evidence>
<feature type="compositionally biased region" description="Acidic residues" evidence="1">
    <location>
        <begin position="29"/>
        <end position="40"/>
    </location>
</feature>
<evidence type="ECO:0000313" key="3">
    <source>
        <dbReference type="Proteomes" id="UP000596661"/>
    </source>
</evidence>
<dbReference type="EMBL" id="UZAU01000280">
    <property type="status" value="NOT_ANNOTATED_CDS"/>
    <property type="molecule type" value="Genomic_DNA"/>
</dbReference>
<name>A0A803P3M2_CANSA</name>
<feature type="compositionally biased region" description="Basic and acidic residues" evidence="1">
    <location>
        <begin position="89"/>
        <end position="100"/>
    </location>
</feature>
<feature type="region of interest" description="Disordered" evidence="1">
    <location>
        <begin position="89"/>
        <end position="110"/>
    </location>
</feature>
<feature type="compositionally biased region" description="Basic and acidic residues" evidence="1">
    <location>
        <begin position="13"/>
        <end position="28"/>
    </location>
</feature>
<dbReference type="Gramene" id="evm.model.03.1012">
    <property type="protein sequence ID" value="cds.evm.model.03.1012"/>
    <property type="gene ID" value="evm.TU.03.1012"/>
</dbReference>
<dbReference type="Proteomes" id="UP000596661">
    <property type="component" value="Chromosome 3"/>
</dbReference>
<proteinExistence type="predicted"/>
<keyword evidence="3" id="KW-1185">Reference proteome</keyword>
<evidence type="ECO:0000313" key="2">
    <source>
        <dbReference type="EnsemblPlants" id="cds.evm.model.03.1012"/>
    </source>
</evidence>
<sequence>MENDEEGATAAENQKRNAEKVAGDHDDGQNVEDGEEDNDDYYYRDGYYEDGSIMNITQVWYGSREGELINKIRLKPQTLAKKRVRADNTFEPRCPSDPRGRAMSKGPATKFSKTRRCVNPLSDSVNQDGRILASHSRDSWSTTDLQKRMATWGGSIGTHDTSGTSWCYKSPTRGWAPSNSPNVITFSSCFANSGWSGFACSRTRNTISFWARSTTRGWTGRNNLKWAPSYRK</sequence>
<dbReference type="AlphaFoldDB" id="A0A803P3M2"/>